<name>A0A285SGB4_9BACL</name>
<keyword evidence="2" id="KW-0808">Transferase</keyword>
<dbReference type="Pfam" id="PF01636">
    <property type="entry name" value="APH"/>
    <property type="match status" value="1"/>
</dbReference>
<reference evidence="3" key="1">
    <citation type="submission" date="2017-08" db="EMBL/GenBank/DDBJ databases">
        <authorList>
            <person name="Varghese N."/>
            <person name="Submissions S."/>
        </authorList>
    </citation>
    <scope>NUCLEOTIDE SEQUENCE [LARGE SCALE GENOMIC DNA]</scope>
    <source>
        <strain evidence="3">JC22</strain>
    </source>
</reference>
<proteinExistence type="predicted"/>
<gene>
    <name evidence="2" type="ORF">SAMN05880501_104274</name>
</gene>
<dbReference type="AlphaFoldDB" id="A0A285SGB4"/>
<accession>A0A285SGB4</accession>
<organism evidence="2 3">
    <name type="scientific">Ureibacillus xyleni</name>
    <dbReference type="NCBI Taxonomy" id="614648"/>
    <lineage>
        <taxon>Bacteria</taxon>
        <taxon>Bacillati</taxon>
        <taxon>Bacillota</taxon>
        <taxon>Bacilli</taxon>
        <taxon>Bacillales</taxon>
        <taxon>Caryophanaceae</taxon>
        <taxon>Ureibacillus</taxon>
    </lineage>
</organism>
<evidence type="ECO:0000259" key="1">
    <source>
        <dbReference type="Pfam" id="PF01636"/>
    </source>
</evidence>
<sequence>MNEQSITEHLKKYGDIELLRLTGGYTNQTYLLKGTNPPKVVKVANTVNKDIVNEMNCMKITQHTGIVPKLYDFFEHKDHQFVVLEFREGINGQSILDNHDLERAKVLFTCLGEALSTKIHSIKYHSISYDVKKWNLHELNFDLDFVPAELQQKSKMLVNAINDQKEDWVLTHGDYGVHNVLFTDHNSLTVLDWEWAEWANPLTDVGWVCWFTKLHYPEYANLLSSLFISAYEKNNPIEHEKLKPYCVYKVWTILNKVRSSSIEVQQEWVRRLKWTIEIF</sequence>
<dbReference type="InterPro" id="IPR002575">
    <property type="entry name" value="Aminoglycoside_PTrfase"/>
</dbReference>
<dbReference type="InterPro" id="IPR051678">
    <property type="entry name" value="AGP_Transferase"/>
</dbReference>
<keyword evidence="3" id="KW-1185">Reference proteome</keyword>
<dbReference type="EMBL" id="OBMQ01000004">
    <property type="protein sequence ID" value="SOC06420.1"/>
    <property type="molecule type" value="Genomic_DNA"/>
</dbReference>
<dbReference type="Gene3D" id="3.30.200.20">
    <property type="entry name" value="Phosphorylase Kinase, domain 1"/>
    <property type="match status" value="1"/>
</dbReference>
<dbReference type="GO" id="GO:0016740">
    <property type="term" value="F:transferase activity"/>
    <property type="evidence" value="ECO:0007669"/>
    <property type="project" value="UniProtKB-KW"/>
</dbReference>
<protein>
    <submittedName>
        <fullName evidence="2">Phosphotransferase family enzyme</fullName>
    </submittedName>
</protein>
<feature type="domain" description="Aminoglycoside phosphotransferase" evidence="1">
    <location>
        <begin position="19"/>
        <end position="211"/>
    </location>
</feature>
<dbReference type="SUPFAM" id="SSF56112">
    <property type="entry name" value="Protein kinase-like (PK-like)"/>
    <property type="match status" value="1"/>
</dbReference>
<dbReference type="RefSeq" id="WP_097073220.1">
    <property type="nucleotide sequence ID" value="NZ_OBMQ01000004.1"/>
</dbReference>
<dbReference type="OrthoDB" id="2380134at2"/>
<evidence type="ECO:0000313" key="2">
    <source>
        <dbReference type="EMBL" id="SOC06420.1"/>
    </source>
</evidence>
<dbReference type="InterPro" id="IPR011009">
    <property type="entry name" value="Kinase-like_dom_sf"/>
</dbReference>
<dbReference type="Gene3D" id="3.90.1200.10">
    <property type="match status" value="1"/>
</dbReference>
<dbReference type="Proteomes" id="UP000219636">
    <property type="component" value="Unassembled WGS sequence"/>
</dbReference>
<dbReference type="PANTHER" id="PTHR21310">
    <property type="entry name" value="AMINOGLYCOSIDE PHOSPHOTRANSFERASE-RELATED-RELATED"/>
    <property type="match status" value="1"/>
</dbReference>
<evidence type="ECO:0000313" key="3">
    <source>
        <dbReference type="Proteomes" id="UP000219636"/>
    </source>
</evidence>